<dbReference type="GO" id="GO:0050567">
    <property type="term" value="F:glutaminyl-tRNA synthase (glutamine-hydrolyzing) activity"/>
    <property type="evidence" value="ECO:0007669"/>
    <property type="project" value="UniProtKB-UniRule"/>
</dbReference>
<evidence type="ECO:0000256" key="3">
    <source>
        <dbReference type="ARBA" id="ARBA00016923"/>
    </source>
</evidence>
<dbReference type="GO" id="GO:0016740">
    <property type="term" value="F:transferase activity"/>
    <property type="evidence" value="ECO:0007669"/>
    <property type="project" value="UniProtKB-KW"/>
</dbReference>
<dbReference type="Gene3D" id="1.10.10.410">
    <property type="match status" value="1"/>
</dbReference>
<dbReference type="AlphaFoldDB" id="A0A517SGI8"/>
<comment type="catalytic activity">
    <reaction evidence="9 11">
        <text>L-aspartyl-tRNA(Asn) + L-glutamine + ATP + H2O = L-asparaginyl-tRNA(Asn) + L-glutamate + ADP + phosphate + 2 H(+)</text>
        <dbReference type="Rhea" id="RHEA:14513"/>
        <dbReference type="Rhea" id="RHEA-COMP:9674"/>
        <dbReference type="Rhea" id="RHEA-COMP:9677"/>
        <dbReference type="ChEBI" id="CHEBI:15377"/>
        <dbReference type="ChEBI" id="CHEBI:15378"/>
        <dbReference type="ChEBI" id="CHEBI:29985"/>
        <dbReference type="ChEBI" id="CHEBI:30616"/>
        <dbReference type="ChEBI" id="CHEBI:43474"/>
        <dbReference type="ChEBI" id="CHEBI:58359"/>
        <dbReference type="ChEBI" id="CHEBI:78515"/>
        <dbReference type="ChEBI" id="CHEBI:78516"/>
        <dbReference type="ChEBI" id="CHEBI:456216"/>
    </reaction>
</comment>
<evidence type="ECO:0000256" key="1">
    <source>
        <dbReference type="ARBA" id="ARBA00005306"/>
    </source>
</evidence>
<dbReference type="GO" id="GO:0005524">
    <property type="term" value="F:ATP binding"/>
    <property type="evidence" value="ECO:0007669"/>
    <property type="project" value="UniProtKB-KW"/>
</dbReference>
<evidence type="ECO:0000256" key="4">
    <source>
        <dbReference type="ARBA" id="ARBA00022598"/>
    </source>
</evidence>
<protein>
    <recommendedName>
        <fullName evidence="3 11">Aspartyl/glutamyl-tRNA(Asn/Gln) amidotransferase subunit B</fullName>
        <shortName evidence="11">Asp/Glu-ADT subunit B</shortName>
        <ecNumber evidence="11">6.3.5.-</ecNumber>
    </recommendedName>
</protein>
<dbReference type="KEGG" id="ccos:Pan44_32840"/>
<organism evidence="13 14">
    <name type="scientific">Caulifigura coniformis</name>
    <dbReference type="NCBI Taxonomy" id="2527983"/>
    <lineage>
        <taxon>Bacteria</taxon>
        <taxon>Pseudomonadati</taxon>
        <taxon>Planctomycetota</taxon>
        <taxon>Planctomycetia</taxon>
        <taxon>Planctomycetales</taxon>
        <taxon>Planctomycetaceae</taxon>
        <taxon>Caulifigura</taxon>
    </lineage>
</organism>
<evidence type="ECO:0000256" key="7">
    <source>
        <dbReference type="ARBA" id="ARBA00022917"/>
    </source>
</evidence>
<evidence type="ECO:0000256" key="11">
    <source>
        <dbReference type="HAMAP-Rule" id="MF_00121"/>
    </source>
</evidence>
<dbReference type="InterPro" id="IPR003789">
    <property type="entry name" value="Asn/Gln_tRNA_amidoTrase-B-like"/>
</dbReference>
<comment type="function">
    <text evidence="8 11">Allows the formation of correctly charged Asn-tRNA(Asn) or Gln-tRNA(Gln) through the transamidation of misacylated Asp-tRNA(Asn) or Glu-tRNA(Gln) in organisms which lack either or both of asparaginyl-tRNA or glutaminyl-tRNA synthetases. The reaction takes place in the presence of glutamine and ATP through an activated phospho-Asp-tRNA(Asn) or phospho-Glu-tRNA(Gln).</text>
</comment>
<dbReference type="Gene3D" id="1.10.150.380">
    <property type="entry name" value="GatB domain, N-terminal subdomain"/>
    <property type="match status" value="1"/>
</dbReference>
<dbReference type="InterPro" id="IPR014746">
    <property type="entry name" value="Gln_synth/guanido_kin_cat_dom"/>
</dbReference>
<evidence type="ECO:0000256" key="6">
    <source>
        <dbReference type="ARBA" id="ARBA00022840"/>
    </source>
</evidence>
<evidence type="ECO:0000256" key="8">
    <source>
        <dbReference type="ARBA" id="ARBA00024799"/>
    </source>
</evidence>
<keyword evidence="14" id="KW-1185">Reference proteome</keyword>
<dbReference type="EC" id="6.3.5.-" evidence="11"/>
<keyword evidence="13" id="KW-0808">Transferase</keyword>
<name>A0A517SGI8_9PLAN</name>
<dbReference type="SUPFAM" id="SSF89095">
    <property type="entry name" value="GatB/YqeY motif"/>
    <property type="match status" value="1"/>
</dbReference>
<comment type="similarity">
    <text evidence="1 11">Belongs to the GatB/GatE family. GatB subfamily.</text>
</comment>
<evidence type="ECO:0000259" key="12">
    <source>
        <dbReference type="SMART" id="SM00845"/>
    </source>
</evidence>
<sequence length="505" mass="54597">MTHTPIIGLEVHVQLLTKTKVFCGCPNRFNPDQPNTQTCPVCLGLPGALPVLNAEAFQLSLRTALALNCQIAPFTKWDRKQYYYPDLPKGYQISQFDLPFSHDGFVEIAGDGGSDVRVRIRRAHLEEDAGKNMHDESGRGADSKVDLNRAGTPLLEIVTEPDLTSSTDAKAFLEELRLLLTDLGVSDCNMQEGSLRCDANVNVRITGDDGASVVTPIVEVKNLNSFSGVEAAIEFEVARQIDEFRKTGRKLGDPGAEKETRGWNAEKGLSFAQRGKEEAADYRYFPDPDLIPVTVSDAELSEVRKLLQEAPTARSRRLMREFGLSPYDAGVIVGRGKHFADYFETTAKACGDGKQAANWVTQDVLREMNERSLSIADFPVTAGLLGDLLGRIVRGGLTIKGGREVFAELLSQHDAALDAGDVVDFAAGTIDAIISERGLAVVKDDAAVDAAIIAALAESPRAVEDFRAGKQQALGAVIGKVMKQLKGADAKAVREALIAKLNATS</sequence>
<dbReference type="GO" id="GO:0050566">
    <property type="term" value="F:asparaginyl-tRNA synthase (glutamine-hydrolyzing) activity"/>
    <property type="evidence" value="ECO:0007669"/>
    <property type="project" value="RHEA"/>
</dbReference>
<dbReference type="PANTHER" id="PTHR11659">
    <property type="entry name" value="GLUTAMYL-TRNA GLN AMIDOTRANSFERASE SUBUNIT B MITOCHONDRIAL AND PROKARYOTIC PET112-RELATED"/>
    <property type="match status" value="1"/>
</dbReference>
<comment type="catalytic activity">
    <reaction evidence="10 11">
        <text>L-glutamyl-tRNA(Gln) + L-glutamine + ATP + H2O = L-glutaminyl-tRNA(Gln) + L-glutamate + ADP + phosphate + H(+)</text>
        <dbReference type="Rhea" id="RHEA:17521"/>
        <dbReference type="Rhea" id="RHEA-COMP:9681"/>
        <dbReference type="Rhea" id="RHEA-COMP:9684"/>
        <dbReference type="ChEBI" id="CHEBI:15377"/>
        <dbReference type="ChEBI" id="CHEBI:15378"/>
        <dbReference type="ChEBI" id="CHEBI:29985"/>
        <dbReference type="ChEBI" id="CHEBI:30616"/>
        <dbReference type="ChEBI" id="CHEBI:43474"/>
        <dbReference type="ChEBI" id="CHEBI:58359"/>
        <dbReference type="ChEBI" id="CHEBI:78520"/>
        <dbReference type="ChEBI" id="CHEBI:78521"/>
        <dbReference type="ChEBI" id="CHEBI:456216"/>
    </reaction>
</comment>
<keyword evidence="6 11" id="KW-0067">ATP-binding</keyword>
<comment type="subunit">
    <text evidence="2 11">Heterotrimer of A, B and C subunits.</text>
</comment>
<dbReference type="NCBIfam" id="TIGR00133">
    <property type="entry name" value="gatB"/>
    <property type="match status" value="1"/>
</dbReference>
<feature type="domain" description="Asn/Gln amidotransferase" evidence="12">
    <location>
        <begin position="341"/>
        <end position="501"/>
    </location>
</feature>
<evidence type="ECO:0000256" key="5">
    <source>
        <dbReference type="ARBA" id="ARBA00022741"/>
    </source>
</evidence>
<keyword evidence="7 11" id="KW-0648">Protein biosynthesis</keyword>
<dbReference type="Proteomes" id="UP000315700">
    <property type="component" value="Chromosome"/>
</dbReference>
<dbReference type="Pfam" id="PF02934">
    <property type="entry name" value="GatB_N"/>
    <property type="match status" value="1"/>
</dbReference>
<dbReference type="NCBIfam" id="NF004012">
    <property type="entry name" value="PRK05477.1-2"/>
    <property type="match status" value="1"/>
</dbReference>
<dbReference type="PANTHER" id="PTHR11659:SF0">
    <property type="entry name" value="GLUTAMYL-TRNA(GLN) AMIDOTRANSFERASE SUBUNIT B, MITOCHONDRIAL"/>
    <property type="match status" value="1"/>
</dbReference>
<dbReference type="PROSITE" id="PS01234">
    <property type="entry name" value="GATB"/>
    <property type="match status" value="1"/>
</dbReference>
<dbReference type="GO" id="GO:0070681">
    <property type="term" value="P:glutaminyl-tRNAGln biosynthesis via transamidation"/>
    <property type="evidence" value="ECO:0007669"/>
    <property type="project" value="TreeGrafter"/>
</dbReference>
<keyword evidence="5 11" id="KW-0547">Nucleotide-binding</keyword>
<evidence type="ECO:0000256" key="9">
    <source>
        <dbReference type="ARBA" id="ARBA00047380"/>
    </source>
</evidence>
<dbReference type="NCBIfam" id="NF004014">
    <property type="entry name" value="PRK05477.1-4"/>
    <property type="match status" value="1"/>
</dbReference>
<evidence type="ECO:0000313" key="14">
    <source>
        <dbReference type="Proteomes" id="UP000315700"/>
    </source>
</evidence>
<dbReference type="RefSeq" id="WP_145031014.1">
    <property type="nucleotide sequence ID" value="NZ_CP036271.1"/>
</dbReference>
<dbReference type="InterPro" id="IPR017958">
    <property type="entry name" value="Gln-tRNA_amidoTrfase_suB_CS"/>
</dbReference>
<dbReference type="InterPro" id="IPR006075">
    <property type="entry name" value="Asn/Gln-tRNA_Trfase_suB/E_cat"/>
</dbReference>
<dbReference type="OrthoDB" id="9804078at2"/>
<dbReference type="InterPro" id="IPR023168">
    <property type="entry name" value="GatB_Yqey_C_2"/>
</dbReference>
<dbReference type="InterPro" id="IPR017959">
    <property type="entry name" value="Asn/Gln-tRNA_amidoTrfase_suB/E"/>
</dbReference>
<proteinExistence type="inferred from homology"/>
<dbReference type="InterPro" id="IPR042114">
    <property type="entry name" value="GatB_C_1"/>
</dbReference>
<dbReference type="HAMAP" id="MF_00121">
    <property type="entry name" value="GatB"/>
    <property type="match status" value="1"/>
</dbReference>
<dbReference type="GO" id="GO:0006412">
    <property type="term" value="P:translation"/>
    <property type="evidence" value="ECO:0007669"/>
    <property type="project" value="UniProtKB-UniRule"/>
</dbReference>
<dbReference type="InParanoid" id="A0A517SGI8"/>
<keyword evidence="4 11" id="KW-0436">Ligase</keyword>
<dbReference type="Pfam" id="PF02637">
    <property type="entry name" value="GatB_Yqey"/>
    <property type="match status" value="1"/>
</dbReference>
<dbReference type="InterPro" id="IPR018027">
    <property type="entry name" value="Asn/Gln_amidotransferase"/>
</dbReference>
<dbReference type="InterPro" id="IPR004413">
    <property type="entry name" value="GatB"/>
</dbReference>
<dbReference type="EMBL" id="CP036271">
    <property type="protein sequence ID" value="QDT55242.1"/>
    <property type="molecule type" value="Genomic_DNA"/>
</dbReference>
<evidence type="ECO:0000256" key="10">
    <source>
        <dbReference type="ARBA" id="ARBA00047913"/>
    </source>
</evidence>
<evidence type="ECO:0000256" key="2">
    <source>
        <dbReference type="ARBA" id="ARBA00011123"/>
    </source>
</evidence>
<gene>
    <name evidence="11 13" type="primary">gatB</name>
    <name evidence="13" type="ORF">Pan44_32840</name>
</gene>
<evidence type="ECO:0000313" key="13">
    <source>
        <dbReference type="EMBL" id="QDT55242.1"/>
    </source>
</evidence>
<dbReference type="SUPFAM" id="SSF55931">
    <property type="entry name" value="Glutamine synthetase/guanido kinase"/>
    <property type="match status" value="1"/>
</dbReference>
<accession>A0A517SGI8</accession>
<dbReference type="SMART" id="SM00845">
    <property type="entry name" value="GatB_Yqey"/>
    <property type="match status" value="1"/>
</dbReference>
<reference evidence="13 14" key="1">
    <citation type="submission" date="2019-02" db="EMBL/GenBank/DDBJ databases">
        <title>Deep-cultivation of Planctomycetes and their phenomic and genomic characterization uncovers novel biology.</title>
        <authorList>
            <person name="Wiegand S."/>
            <person name="Jogler M."/>
            <person name="Boedeker C."/>
            <person name="Pinto D."/>
            <person name="Vollmers J."/>
            <person name="Rivas-Marin E."/>
            <person name="Kohn T."/>
            <person name="Peeters S.H."/>
            <person name="Heuer A."/>
            <person name="Rast P."/>
            <person name="Oberbeckmann S."/>
            <person name="Bunk B."/>
            <person name="Jeske O."/>
            <person name="Meyerdierks A."/>
            <person name="Storesund J.E."/>
            <person name="Kallscheuer N."/>
            <person name="Luecker S."/>
            <person name="Lage O.M."/>
            <person name="Pohl T."/>
            <person name="Merkel B.J."/>
            <person name="Hornburger P."/>
            <person name="Mueller R.-W."/>
            <person name="Bruemmer F."/>
            <person name="Labrenz M."/>
            <person name="Spormann A.M."/>
            <person name="Op den Camp H."/>
            <person name="Overmann J."/>
            <person name="Amann R."/>
            <person name="Jetten M.S.M."/>
            <person name="Mascher T."/>
            <person name="Medema M.H."/>
            <person name="Devos D.P."/>
            <person name="Kaster A.-K."/>
            <person name="Ovreas L."/>
            <person name="Rohde M."/>
            <person name="Galperin M.Y."/>
            <person name="Jogler C."/>
        </authorList>
    </citation>
    <scope>NUCLEOTIDE SEQUENCE [LARGE SCALE GENOMIC DNA]</scope>
    <source>
        <strain evidence="13 14">Pan44</strain>
    </source>
</reference>